<dbReference type="InterPro" id="IPR013954">
    <property type="entry name" value="PNK3P"/>
</dbReference>
<dbReference type="InterPro" id="IPR020422">
    <property type="entry name" value="TYR_PHOSPHATASE_DUAL_dom"/>
</dbReference>
<dbReference type="Pfam" id="PF00782">
    <property type="entry name" value="DSPc"/>
    <property type="match status" value="1"/>
</dbReference>
<dbReference type="NCBIfam" id="TIGR01662">
    <property type="entry name" value="HAD-SF-IIIA"/>
    <property type="match status" value="1"/>
</dbReference>
<keyword evidence="6" id="KW-1185">Reference proteome</keyword>
<dbReference type="PROSITE" id="PS50056">
    <property type="entry name" value="TYR_PHOSPHATASE_2"/>
    <property type="match status" value="1"/>
</dbReference>
<sequence length="1078" mass="119406">MDAFLKRQLFAQDVVVLPGQPTDHGDDGIAHKESSLLKAHGGVVVGDDEQSSDRVNVVLLSGPTQDEMLKLLATRFPQAEILRAQWITDSVQKNRRLSTTYYRLLEPAATDPPPAKKQKVISSSAAFFAAQEATTATDTALPEPNFTPWATVQGSLYVLDARGKQQQEEAADKFKIAGFDLDGTLIVTKSGKKFAKDKNDWKLFHPTLVRVKLAQLARDGFTLTIFSNQNGIAKGHITAAQVQSKLEAIVKQLKLPMLVFLGTENDIMRKPRLGAWKEMVKLLSAKGEEAIDKEASFYCGDAAGRPKITGRAKDFAATDYKFALNAGIRFFTPEDLFLGTKQRIHTCPDTWELGFDPKSIALNDSTGKSFFAKTYLSSYVVVSQDELRTAANCKKKCLEAIEQKKSVAIDNTNRDPRARKELIAIAKEKNLPIRCFEMDVDKPLSMHLNTFRSLTEQKKIPDVAIHGFYKNLVAPTVKEGFAEVVKVQFRLNKSLPEADQALLRTVGEGQAMSSKIKDGLFMGDMDAAQDADFLQLNGIMHIVNCVPRQMPNIFQQGLGLSYTACDLEDVLRRPFFDLKNREFTHIIQLIDRALERTESVLVHSLNGINRSPSIMIGYLMVRYCWGLDKAHEFVMTKRADMKLHESYVDQLCSLEAQIQEDRSARATERQMYEWSTHAADPKTDEVVLIHTFLNTASAPEANTALERRRDTSKRYRGAASERRLTWIDQTPEMRKMHPSLLVRPERPPNNSYNNMTAANGWVDLLDPSPALVHQAKIKEMAPEGGIYATRVAFADLSTSGLSSKLDALGSSRYLDEPEFDLGVSEVHNIKRLHSFSAPKRTDVLDDEVSSSPSTASEELDFMPEVSNPRYLRGTVSSTNSRPRRLSSTVPTTSKRSSTSTKRASLPTNGRSHDTKTTNTASKGVAKKTTKTTTAPSSRAASTTTPRGRVFFSADFPPPSSTTRSRNGHILTGSTRLSSADPLSHTSAPTRPRTAPPRIRTDVETKDLLQSKKVELGGFSRIAIDPKPSYRMHSSLDFTNGIGMDASVSSSSATRGARRTSASTTTGYGRPKTARASWR</sequence>
<dbReference type="PROSITE" id="PS50054">
    <property type="entry name" value="TYR_PHOSPHATASE_DUAL"/>
    <property type="match status" value="1"/>
</dbReference>
<evidence type="ECO:0000256" key="1">
    <source>
        <dbReference type="SAM" id="MobiDB-lite"/>
    </source>
</evidence>
<dbReference type="GO" id="GO:0046404">
    <property type="term" value="F:ATP-dependent polydeoxyribonucleotide 5'-hydroxyl-kinase activity"/>
    <property type="evidence" value="ECO:0007669"/>
    <property type="project" value="TreeGrafter"/>
</dbReference>
<organism evidence="5 6">
    <name type="scientific">Phytophthora aleatoria</name>
    <dbReference type="NCBI Taxonomy" id="2496075"/>
    <lineage>
        <taxon>Eukaryota</taxon>
        <taxon>Sar</taxon>
        <taxon>Stramenopiles</taxon>
        <taxon>Oomycota</taxon>
        <taxon>Peronosporomycetes</taxon>
        <taxon>Peronosporales</taxon>
        <taxon>Peronosporaceae</taxon>
        <taxon>Phytophthora</taxon>
    </lineage>
</organism>
<dbReference type="PROSITE" id="PS50172">
    <property type="entry name" value="BRCT"/>
    <property type="match status" value="1"/>
</dbReference>
<protein>
    <recommendedName>
        <fullName evidence="7">BRCT domain-containing protein</fullName>
    </recommendedName>
</protein>
<feature type="region of interest" description="Disordered" evidence="1">
    <location>
        <begin position="843"/>
        <end position="1005"/>
    </location>
</feature>
<reference evidence="5" key="1">
    <citation type="submission" date="2021-01" db="EMBL/GenBank/DDBJ databases">
        <title>Phytophthora aleatoria, a newly-described species from Pinus radiata is distinct from Phytophthora cactorum isolates based on comparative genomics.</title>
        <authorList>
            <person name="Mcdougal R."/>
            <person name="Panda P."/>
            <person name="Williams N."/>
            <person name="Studholme D.J."/>
        </authorList>
    </citation>
    <scope>NUCLEOTIDE SEQUENCE</scope>
    <source>
        <strain evidence="5">NZFS 4037</strain>
    </source>
</reference>
<dbReference type="GO" id="GO:0046403">
    <property type="term" value="F:polynucleotide 3'-phosphatase activity"/>
    <property type="evidence" value="ECO:0007669"/>
    <property type="project" value="TreeGrafter"/>
</dbReference>
<dbReference type="InterPro" id="IPR000340">
    <property type="entry name" value="Dual-sp_phosphatase_cat-dom"/>
</dbReference>
<evidence type="ECO:0000259" key="4">
    <source>
        <dbReference type="PROSITE" id="PS50172"/>
    </source>
</evidence>
<feature type="compositionally biased region" description="Low complexity" evidence="1">
    <location>
        <begin position="886"/>
        <end position="904"/>
    </location>
</feature>
<evidence type="ECO:0000259" key="3">
    <source>
        <dbReference type="PROSITE" id="PS50056"/>
    </source>
</evidence>
<comment type="caution">
    <text evidence="5">The sequence shown here is derived from an EMBL/GenBank/DDBJ whole genome shotgun (WGS) entry which is preliminary data.</text>
</comment>
<dbReference type="GO" id="GO:0003690">
    <property type="term" value="F:double-stranded DNA binding"/>
    <property type="evidence" value="ECO:0007669"/>
    <property type="project" value="TreeGrafter"/>
</dbReference>
<dbReference type="AlphaFoldDB" id="A0A8J5J853"/>
<dbReference type="GO" id="GO:0006281">
    <property type="term" value="P:DNA repair"/>
    <property type="evidence" value="ECO:0007669"/>
    <property type="project" value="TreeGrafter"/>
</dbReference>
<dbReference type="InterPro" id="IPR000387">
    <property type="entry name" value="Tyr_Pase_dom"/>
</dbReference>
<dbReference type="Pfam" id="PF13671">
    <property type="entry name" value="AAA_33"/>
    <property type="match status" value="1"/>
</dbReference>
<gene>
    <name evidence="5" type="ORF">JG688_00005696</name>
</gene>
<dbReference type="Proteomes" id="UP000709295">
    <property type="component" value="Unassembled WGS sequence"/>
</dbReference>
<feature type="domain" description="Tyrosine-protein phosphatase" evidence="2">
    <location>
        <begin position="511"/>
        <end position="660"/>
    </location>
</feature>
<feature type="compositionally biased region" description="Low complexity" evidence="1">
    <location>
        <begin position="930"/>
        <end position="944"/>
    </location>
</feature>
<name>A0A8J5J853_9STRA</name>
<evidence type="ECO:0008006" key="7">
    <source>
        <dbReference type="Google" id="ProtNLM"/>
    </source>
</evidence>
<evidence type="ECO:0000259" key="2">
    <source>
        <dbReference type="PROSITE" id="PS50054"/>
    </source>
</evidence>
<accession>A0A8J5J853</accession>
<dbReference type="SMART" id="SM00195">
    <property type="entry name" value="DSPc"/>
    <property type="match status" value="1"/>
</dbReference>
<feature type="compositionally biased region" description="Low complexity" evidence="1">
    <location>
        <begin position="1045"/>
        <end position="1069"/>
    </location>
</feature>
<dbReference type="PANTHER" id="PTHR12083:SF9">
    <property type="entry name" value="BIFUNCTIONAL POLYNUCLEOTIDE PHOSPHATASE_KINASE"/>
    <property type="match status" value="1"/>
</dbReference>
<dbReference type="InterPro" id="IPR006549">
    <property type="entry name" value="HAD-SF_hydro_IIIA"/>
</dbReference>
<dbReference type="Pfam" id="PF08645">
    <property type="entry name" value="PNK3P"/>
    <property type="match status" value="1"/>
</dbReference>
<dbReference type="CDD" id="cd14498">
    <property type="entry name" value="DSP"/>
    <property type="match status" value="1"/>
</dbReference>
<dbReference type="EMBL" id="JAENGY010000232">
    <property type="protein sequence ID" value="KAG6968636.1"/>
    <property type="molecule type" value="Genomic_DNA"/>
</dbReference>
<dbReference type="NCBIfam" id="TIGR01664">
    <property type="entry name" value="DNA-3'-Pase"/>
    <property type="match status" value="1"/>
</dbReference>
<feature type="region of interest" description="Disordered" evidence="1">
    <location>
        <begin position="1043"/>
        <end position="1078"/>
    </location>
</feature>
<feature type="domain" description="BRCT" evidence="4">
    <location>
        <begin position="5"/>
        <end position="104"/>
    </location>
</feature>
<dbReference type="InterPro" id="IPR001357">
    <property type="entry name" value="BRCT_dom"/>
</dbReference>
<proteinExistence type="predicted"/>
<feature type="domain" description="Tyrosine specific protein phosphatases" evidence="3">
    <location>
        <begin position="581"/>
        <end position="641"/>
    </location>
</feature>
<dbReference type="PANTHER" id="PTHR12083">
    <property type="entry name" value="BIFUNCTIONAL POLYNUCLEOTIDE PHOSPHATASE/KINASE"/>
    <property type="match status" value="1"/>
</dbReference>
<evidence type="ECO:0000313" key="5">
    <source>
        <dbReference type="EMBL" id="KAG6968636.1"/>
    </source>
</evidence>
<evidence type="ECO:0000313" key="6">
    <source>
        <dbReference type="Proteomes" id="UP000709295"/>
    </source>
</evidence>
<dbReference type="InterPro" id="IPR006551">
    <property type="entry name" value="Polynucleotide_phosphatase"/>
</dbReference>
<feature type="compositionally biased region" description="Low complexity" evidence="1">
    <location>
        <begin position="985"/>
        <end position="997"/>
    </location>
</feature>